<proteinExistence type="predicted"/>
<evidence type="ECO:0000313" key="1">
    <source>
        <dbReference type="EMBL" id="HGI44037.1"/>
    </source>
</evidence>
<dbReference type="AlphaFoldDB" id="A0A7C4BAM2"/>
<accession>A0A7C4BAM2</accession>
<comment type="caution">
    <text evidence="1">The sequence shown here is derived from an EMBL/GenBank/DDBJ whole genome shotgun (WGS) entry which is preliminary data.</text>
</comment>
<dbReference type="SUPFAM" id="SSF52141">
    <property type="entry name" value="Uracil-DNA glycosylase-like"/>
    <property type="match status" value="1"/>
</dbReference>
<dbReference type="Gene3D" id="3.40.470.10">
    <property type="entry name" value="Uracil-DNA glycosylase-like domain"/>
    <property type="match status" value="1"/>
</dbReference>
<name>A0A7C4BAM2_THEPE</name>
<dbReference type="EMBL" id="DTFI01000177">
    <property type="protein sequence ID" value="HGI44037.1"/>
    <property type="molecule type" value="Genomic_DNA"/>
</dbReference>
<reference evidence="1" key="1">
    <citation type="journal article" date="2020" name="mSystems">
        <title>Genome- and Community-Level Interaction Insights into Carbon Utilization and Element Cycling Functions of Hydrothermarchaeota in Hydrothermal Sediment.</title>
        <authorList>
            <person name="Zhou Z."/>
            <person name="Liu Y."/>
            <person name="Xu W."/>
            <person name="Pan J."/>
            <person name="Luo Z.H."/>
            <person name="Li M."/>
        </authorList>
    </citation>
    <scope>NUCLEOTIDE SEQUENCE [LARGE SCALE GENOMIC DNA]</scope>
    <source>
        <strain evidence="1">SpSt-735</strain>
    </source>
</reference>
<gene>
    <name evidence="1" type="ORF">ENV17_06615</name>
</gene>
<sequence>MSREEDLEVRRNRPGKVALLFVGESPPRKTFFYDTEGSVLGWATLETFEKAFRTRFKSYPEFLKFFRPKGCYLVDLFQERGRKAAQVSEEEVERAVRRLAKVIAECEPLVVVAVLKSICGLVREAVKASGVNARVVCVPFPRGRVNRERYVEELARILEVYLAQR</sequence>
<protein>
    <submittedName>
        <fullName evidence="1">Uncharacterized protein</fullName>
    </submittedName>
</protein>
<organism evidence="1">
    <name type="scientific">Thermofilum pendens</name>
    <dbReference type="NCBI Taxonomy" id="2269"/>
    <lineage>
        <taxon>Archaea</taxon>
        <taxon>Thermoproteota</taxon>
        <taxon>Thermoprotei</taxon>
        <taxon>Thermofilales</taxon>
        <taxon>Thermofilaceae</taxon>
        <taxon>Thermofilum</taxon>
    </lineage>
</organism>
<dbReference type="InterPro" id="IPR036895">
    <property type="entry name" value="Uracil-DNA_glycosylase-like_sf"/>
</dbReference>